<feature type="compositionally biased region" description="Polar residues" evidence="4">
    <location>
        <begin position="189"/>
        <end position="198"/>
    </location>
</feature>
<sequence length="198" mass="22507">MGKINKILLCGYCGVGKSAIIEQLLYGSHVLESPSHSTIEDIYTAVIETDRGVKEKVRIFDTGPAALQEGTEGDIPKHYLNFPDGYILVYDTTSWESFRRLEKLKKDIDKHRDKREVHMIVIGNKSELTERRQVQFDTAQAWAAKEKLRHWDVSVANRKSLVDPFVWLTSKITQPPSKTNFLPGRKTKSTSSNNLDTS</sequence>
<evidence type="ECO:0000256" key="3">
    <source>
        <dbReference type="ARBA" id="ARBA00023134"/>
    </source>
</evidence>
<evidence type="ECO:0000256" key="2">
    <source>
        <dbReference type="ARBA" id="ARBA00022741"/>
    </source>
</evidence>
<dbReference type="PRINTS" id="PR00449">
    <property type="entry name" value="RASTRNSFRMNG"/>
</dbReference>
<dbReference type="GO" id="GO:0032794">
    <property type="term" value="F:GTPase activating protein binding"/>
    <property type="evidence" value="ECO:0007669"/>
    <property type="project" value="TreeGrafter"/>
</dbReference>
<dbReference type="SMART" id="SM00173">
    <property type="entry name" value="RAS"/>
    <property type="match status" value="1"/>
</dbReference>
<evidence type="ECO:0008006" key="7">
    <source>
        <dbReference type="Google" id="ProtNLM"/>
    </source>
</evidence>
<organism evidence="5 6">
    <name type="scientific">Littorina saxatilis</name>
    <dbReference type="NCBI Taxonomy" id="31220"/>
    <lineage>
        <taxon>Eukaryota</taxon>
        <taxon>Metazoa</taxon>
        <taxon>Spiralia</taxon>
        <taxon>Lophotrochozoa</taxon>
        <taxon>Mollusca</taxon>
        <taxon>Gastropoda</taxon>
        <taxon>Caenogastropoda</taxon>
        <taxon>Littorinimorpha</taxon>
        <taxon>Littorinoidea</taxon>
        <taxon>Littorinidae</taxon>
        <taxon>Littorina</taxon>
    </lineage>
</organism>
<keyword evidence="3" id="KW-0342">GTP-binding</keyword>
<gene>
    <name evidence="5" type="ORF">V1264_000255</name>
</gene>
<dbReference type="InterPro" id="IPR005225">
    <property type="entry name" value="Small_GTP-bd"/>
</dbReference>
<dbReference type="SUPFAM" id="SSF52540">
    <property type="entry name" value="P-loop containing nucleoside triphosphate hydrolases"/>
    <property type="match status" value="1"/>
</dbReference>
<dbReference type="NCBIfam" id="TIGR00231">
    <property type="entry name" value="small_GTP"/>
    <property type="match status" value="1"/>
</dbReference>
<name>A0AAN9BZU0_9CAEN</name>
<dbReference type="Gene3D" id="3.40.50.300">
    <property type="entry name" value="P-loop containing nucleotide triphosphate hydrolases"/>
    <property type="match status" value="1"/>
</dbReference>
<dbReference type="PROSITE" id="PS51421">
    <property type="entry name" value="RAS"/>
    <property type="match status" value="1"/>
</dbReference>
<dbReference type="GO" id="GO:0003924">
    <property type="term" value="F:GTPase activity"/>
    <property type="evidence" value="ECO:0007669"/>
    <property type="project" value="InterPro"/>
</dbReference>
<evidence type="ECO:0000256" key="4">
    <source>
        <dbReference type="SAM" id="MobiDB-lite"/>
    </source>
</evidence>
<evidence type="ECO:0000313" key="5">
    <source>
        <dbReference type="EMBL" id="KAK7114144.1"/>
    </source>
</evidence>
<dbReference type="InterPro" id="IPR042227">
    <property type="entry name" value="KBRS"/>
</dbReference>
<evidence type="ECO:0000256" key="1">
    <source>
        <dbReference type="ARBA" id="ARBA00008094"/>
    </source>
</evidence>
<dbReference type="Pfam" id="PF00071">
    <property type="entry name" value="Ras"/>
    <property type="match status" value="1"/>
</dbReference>
<dbReference type="InterPro" id="IPR001806">
    <property type="entry name" value="Small_GTPase"/>
</dbReference>
<comment type="similarity">
    <text evidence="1">Belongs to the small GTPase superfamily. Ras family. KappaB-Ras subfamily.</text>
</comment>
<comment type="caution">
    <text evidence="5">The sequence shown here is derived from an EMBL/GenBank/DDBJ whole genome shotgun (WGS) entry which is preliminary data.</text>
</comment>
<dbReference type="PANTHER" id="PTHR46152:SF3">
    <property type="entry name" value="NF-KAPPA-B INHIBITOR-INTERACTING RAS-LIKE PROTEIN"/>
    <property type="match status" value="1"/>
</dbReference>
<dbReference type="EMBL" id="JBAMIC010000001">
    <property type="protein sequence ID" value="KAK7114144.1"/>
    <property type="molecule type" value="Genomic_DNA"/>
</dbReference>
<dbReference type="GO" id="GO:0005525">
    <property type="term" value="F:GTP binding"/>
    <property type="evidence" value="ECO:0007669"/>
    <property type="project" value="UniProtKB-KW"/>
</dbReference>
<protein>
    <recommendedName>
        <fullName evidence="7">NF-kappa-B inhibitor-interacting Ras-like protein 1</fullName>
    </recommendedName>
</protein>
<dbReference type="SMART" id="SM00175">
    <property type="entry name" value="RAB"/>
    <property type="match status" value="1"/>
</dbReference>
<keyword evidence="2" id="KW-0547">Nucleotide-binding</keyword>
<evidence type="ECO:0000313" key="6">
    <source>
        <dbReference type="Proteomes" id="UP001374579"/>
    </source>
</evidence>
<dbReference type="Proteomes" id="UP001374579">
    <property type="component" value="Unassembled WGS sequence"/>
</dbReference>
<proteinExistence type="inferred from homology"/>
<accession>A0AAN9BZU0</accession>
<dbReference type="GO" id="GO:0032484">
    <property type="term" value="P:Ral protein signal transduction"/>
    <property type="evidence" value="ECO:0007669"/>
    <property type="project" value="TreeGrafter"/>
</dbReference>
<reference evidence="5 6" key="1">
    <citation type="submission" date="2024-02" db="EMBL/GenBank/DDBJ databases">
        <title>Chromosome-scale genome assembly of the rough periwinkle Littorina saxatilis.</title>
        <authorList>
            <person name="De Jode A."/>
            <person name="Faria R."/>
            <person name="Formenti G."/>
            <person name="Sims Y."/>
            <person name="Smith T.P."/>
            <person name="Tracey A."/>
            <person name="Wood J.M.D."/>
            <person name="Zagrodzka Z.B."/>
            <person name="Johannesson K."/>
            <person name="Butlin R.K."/>
            <person name="Leder E.H."/>
        </authorList>
    </citation>
    <scope>NUCLEOTIDE SEQUENCE [LARGE SCALE GENOMIC DNA]</scope>
    <source>
        <strain evidence="5">Snail1</strain>
        <tissue evidence="5">Muscle</tissue>
    </source>
</reference>
<dbReference type="PROSITE" id="PS51419">
    <property type="entry name" value="RAB"/>
    <property type="match status" value="1"/>
</dbReference>
<keyword evidence="6" id="KW-1185">Reference proteome</keyword>
<dbReference type="InterPro" id="IPR027417">
    <property type="entry name" value="P-loop_NTPase"/>
</dbReference>
<dbReference type="AlphaFoldDB" id="A0AAN9BZU0"/>
<dbReference type="PANTHER" id="PTHR46152">
    <property type="entry name" value="NF-KAPPA-B INHIBITOR-INTERACTING RAS-LIKE PROTEIN"/>
    <property type="match status" value="1"/>
</dbReference>
<feature type="region of interest" description="Disordered" evidence="4">
    <location>
        <begin position="178"/>
        <end position="198"/>
    </location>
</feature>
<dbReference type="GO" id="GO:0043124">
    <property type="term" value="P:negative regulation of canonical NF-kappaB signal transduction"/>
    <property type="evidence" value="ECO:0007669"/>
    <property type="project" value="InterPro"/>
</dbReference>